<evidence type="ECO:0000256" key="1">
    <source>
        <dbReference type="SAM" id="MobiDB-lite"/>
    </source>
</evidence>
<dbReference type="InterPro" id="IPR007561">
    <property type="entry name" value="Cell_div_SepF/SepF-rel"/>
</dbReference>
<keyword evidence="2" id="KW-0132">Cell division</keyword>
<accession>A0ABD5V7P5</accession>
<dbReference type="InterPro" id="IPR038594">
    <property type="entry name" value="SepF-like_sf"/>
</dbReference>
<dbReference type="PIRSF" id="PIRSF019313">
    <property type="entry name" value="UCP019313"/>
    <property type="match status" value="1"/>
</dbReference>
<organism evidence="2 3">
    <name type="scientific">Halalkalicoccus tibetensis</name>
    <dbReference type="NCBI Taxonomy" id="175632"/>
    <lineage>
        <taxon>Archaea</taxon>
        <taxon>Methanobacteriati</taxon>
        <taxon>Methanobacteriota</taxon>
        <taxon>Stenosarchaea group</taxon>
        <taxon>Halobacteria</taxon>
        <taxon>Halobacteriales</taxon>
        <taxon>Halococcaceae</taxon>
        <taxon>Halalkalicoccus</taxon>
    </lineage>
</organism>
<dbReference type="EMBL" id="JBHSXQ010000002">
    <property type="protein sequence ID" value="MFC6905205.1"/>
    <property type="molecule type" value="Genomic_DNA"/>
</dbReference>
<dbReference type="Pfam" id="PF04472">
    <property type="entry name" value="SepF"/>
    <property type="match status" value="1"/>
</dbReference>
<dbReference type="Proteomes" id="UP001596312">
    <property type="component" value="Unassembled WGS sequence"/>
</dbReference>
<dbReference type="Gene3D" id="3.30.110.150">
    <property type="entry name" value="SepF-like protein"/>
    <property type="match status" value="1"/>
</dbReference>
<dbReference type="InterPro" id="IPR012426">
    <property type="entry name" value="SepF_arc"/>
</dbReference>
<keyword evidence="3" id="KW-1185">Reference proteome</keyword>
<keyword evidence="2" id="KW-0131">Cell cycle</keyword>
<dbReference type="GO" id="GO:0051301">
    <property type="term" value="P:cell division"/>
    <property type="evidence" value="ECO:0007669"/>
    <property type="project" value="UniProtKB-KW"/>
</dbReference>
<comment type="caution">
    <text evidence="2">The sequence shown here is derived from an EMBL/GenBank/DDBJ whole genome shotgun (WGS) entry which is preliminary data.</text>
</comment>
<evidence type="ECO:0000313" key="2">
    <source>
        <dbReference type="EMBL" id="MFC6905205.1"/>
    </source>
</evidence>
<proteinExistence type="predicted"/>
<sequence length="124" mass="13460">MGFMDKLLGEQGTQRRSRGRSVEDYAEVDVGDLAAAPDEAGTQVHIAEIDGQRDLIAIKDAIYDGDVVVADIVRLRTTDSTVEHVIDELRQVADEVNGDIVQKGDDQIIVTPTGVSVNRSKLGR</sequence>
<protein>
    <submittedName>
        <fullName evidence="2">Cell division protein SepF</fullName>
    </submittedName>
</protein>
<dbReference type="RefSeq" id="WP_340603719.1">
    <property type="nucleotide sequence ID" value="NZ_JBBMXV010000002.1"/>
</dbReference>
<reference evidence="2 3" key="1">
    <citation type="journal article" date="2019" name="Int. J. Syst. Evol. Microbiol.">
        <title>The Global Catalogue of Microorganisms (GCM) 10K type strain sequencing project: providing services to taxonomists for standard genome sequencing and annotation.</title>
        <authorList>
            <consortium name="The Broad Institute Genomics Platform"/>
            <consortium name="The Broad Institute Genome Sequencing Center for Infectious Disease"/>
            <person name="Wu L."/>
            <person name="Ma J."/>
        </authorList>
    </citation>
    <scope>NUCLEOTIDE SEQUENCE [LARGE SCALE GENOMIC DNA]</scope>
    <source>
        <strain evidence="2 3">CGMCC 1.3240</strain>
    </source>
</reference>
<feature type="region of interest" description="Disordered" evidence="1">
    <location>
        <begin position="1"/>
        <end position="23"/>
    </location>
</feature>
<gene>
    <name evidence="2" type="primary">sepF</name>
    <name evidence="2" type="ORF">ACFQGH_08340</name>
</gene>
<dbReference type="AlphaFoldDB" id="A0ABD5V7P5"/>
<name>A0ABD5V7P5_9EURY</name>
<evidence type="ECO:0000313" key="3">
    <source>
        <dbReference type="Proteomes" id="UP001596312"/>
    </source>
</evidence>